<sequence length="81" mass="8394">MKVGAILGIAVVAVAIAFGVYMVDVEQTEEASLPNVELNVEGGNLPEYNAEVGDIETGTEEVTVTVPTIEIESPEEDGSSG</sequence>
<keyword evidence="2" id="KW-1185">Reference proteome</keyword>
<organism evidence="1 2">
    <name type="scientific">Marivita hallyeonensis</name>
    <dbReference type="NCBI Taxonomy" id="996342"/>
    <lineage>
        <taxon>Bacteria</taxon>
        <taxon>Pseudomonadati</taxon>
        <taxon>Pseudomonadota</taxon>
        <taxon>Alphaproteobacteria</taxon>
        <taxon>Rhodobacterales</taxon>
        <taxon>Roseobacteraceae</taxon>
        <taxon>Marivita</taxon>
    </lineage>
</organism>
<gene>
    <name evidence="1" type="ORF">SAMN05443551_1440</name>
</gene>
<dbReference type="AlphaFoldDB" id="A0A1M5QP62"/>
<dbReference type="EMBL" id="FQXC01000002">
    <property type="protein sequence ID" value="SHH15874.1"/>
    <property type="molecule type" value="Genomic_DNA"/>
</dbReference>
<reference evidence="1 2" key="1">
    <citation type="submission" date="2016-11" db="EMBL/GenBank/DDBJ databases">
        <authorList>
            <person name="Jaros S."/>
            <person name="Januszkiewicz K."/>
            <person name="Wedrychowicz H."/>
        </authorList>
    </citation>
    <scope>NUCLEOTIDE SEQUENCE [LARGE SCALE GENOMIC DNA]</scope>
    <source>
        <strain evidence="1 2">DSM 29431</strain>
    </source>
</reference>
<evidence type="ECO:0000313" key="2">
    <source>
        <dbReference type="Proteomes" id="UP000184221"/>
    </source>
</evidence>
<accession>A0A1M5QP62</accession>
<protein>
    <submittedName>
        <fullName evidence="1">Uncharacterized protein</fullName>
    </submittedName>
</protein>
<proteinExistence type="predicted"/>
<dbReference type="Proteomes" id="UP000184221">
    <property type="component" value="Unassembled WGS sequence"/>
</dbReference>
<name>A0A1M5QP62_9RHOB</name>
<dbReference type="STRING" id="996342.SAMN05443551_1440"/>
<evidence type="ECO:0000313" key="1">
    <source>
        <dbReference type="EMBL" id="SHH15874.1"/>
    </source>
</evidence>
<dbReference type="RefSeq" id="WP_072776842.1">
    <property type="nucleotide sequence ID" value="NZ_FQXC01000002.1"/>
</dbReference>
<dbReference type="OrthoDB" id="461507at2"/>